<evidence type="ECO:0000256" key="4">
    <source>
        <dbReference type="SAM" id="MobiDB-lite"/>
    </source>
</evidence>
<evidence type="ECO:0000256" key="2">
    <source>
        <dbReference type="ARBA" id="ARBA00023125"/>
    </source>
</evidence>
<protein>
    <submittedName>
        <fullName evidence="6">MerR family transcriptional regulator</fullName>
    </submittedName>
</protein>
<keyword evidence="3" id="KW-0804">Transcription</keyword>
<dbReference type="InterPro" id="IPR009061">
    <property type="entry name" value="DNA-bd_dom_put_sf"/>
</dbReference>
<dbReference type="PRINTS" id="PR00040">
    <property type="entry name" value="HTHMERR"/>
</dbReference>
<dbReference type="RefSeq" id="WP_266856012.1">
    <property type="nucleotide sequence ID" value="NZ_JAPEMW010000001.1"/>
</dbReference>
<evidence type="ECO:0000259" key="5">
    <source>
        <dbReference type="PROSITE" id="PS50937"/>
    </source>
</evidence>
<dbReference type="PANTHER" id="PTHR30204">
    <property type="entry name" value="REDOX-CYCLING DRUG-SENSING TRANSCRIPTIONAL ACTIVATOR SOXR"/>
    <property type="match status" value="1"/>
</dbReference>
<dbReference type="InterPro" id="IPR047057">
    <property type="entry name" value="MerR_fam"/>
</dbReference>
<dbReference type="InterPro" id="IPR000551">
    <property type="entry name" value="MerR-type_HTH_dom"/>
</dbReference>
<organism evidence="6 7">
    <name type="scientific">Streptomyces prunicolor</name>
    <dbReference type="NCBI Taxonomy" id="67348"/>
    <lineage>
        <taxon>Bacteria</taxon>
        <taxon>Bacillati</taxon>
        <taxon>Actinomycetota</taxon>
        <taxon>Actinomycetes</taxon>
        <taxon>Kitasatosporales</taxon>
        <taxon>Streptomycetaceae</taxon>
        <taxon>Streptomyces</taxon>
    </lineage>
</organism>
<proteinExistence type="predicted"/>
<evidence type="ECO:0000313" key="6">
    <source>
        <dbReference type="EMBL" id="MDV7216132.1"/>
    </source>
</evidence>
<feature type="domain" description="HTH merR-type" evidence="5">
    <location>
        <begin position="1"/>
        <end position="68"/>
    </location>
</feature>
<dbReference type="SUPFAM" id="SSF46955">
    <property type="entry name" value="Putative DNA-binding domain"/>
    <property type="match status" value="1"/>
</dbReference>
<keyword evidence="7" id="KW-1185">Reference proteome</keyword>
<dbReference type="PANTHER" id="PTHR30204:SF94">
    <property type="entry name" value="HEAVY METAL-DEPENDENT TRANSCRIPTIONAL REGULATOR HI_0293-RELATED"/>
    <property type="match status" value="1"/>
</dbReference>
<gene>
    <name evidence="6" type="ORF">R5A26_09220</name>
</gene>
<keyword evidence="2" id="KW-0238">DNA-binding</keyword>
<dbReference type="PROSITE" id="PS00552">
    <property type="entry name" value="HTH_MERR_1"/>
    <property type="match status" value="1"/>
</dbReference>
<evidence type="ECO:0000313" key="7">
    <source>
        <dbReference type="Proteomes" id="UP001187346"/>
    </source>
</evidence>
<feature type="region of interest" description="Disordered" evidence="4">
    <location>
        <begin position="111"/>
        <end position="131"/>
    </location>
</feature>
<keyword evidence="1" id="KW-0805">Transcription regulation</keyword>
<name>A0ABU4F6B6_9ACTN</name>
<comment type="caution">
    <text evidence="6">The sequence shown here is derived from an EMBL/GenBank/DDBJ whole genome shotgun (WGS) entry which is preliminary data.</text>
</comment>
<evidence type="ECO:0000256" key="3">
    <source>
        <dbReference type="ARBA" id="ARBA00023163"/>
    </source>
</evidence>
<dbReference type="Pfam" id="PF13411">
    <property type="entry name" value="MerR_1"/>
    <property type="match status" value="1"/>
</dbReference>
<dbReference type="Proteomes" id="UP001187346">
    <property type="component" value="Unassembled WGS sequence"/>
</dbReference>
<sequence>MRIGELAARVGLTRDALRFYEQVGILTSERRANGYREYPPEAVPWLEYVRTAQALGFSLAEIADHGEELSEAPDQAEALSALFADKIRVIDTRMAELASLRAELTARAGTECPLRRQPSPVRAGERPRFPG</sequence>
<dbReference type="Gene3D" id="1.10.1660.10">
    <property type="match status" value="1"/>
</dbReference>
<accession>A0ABU4F6B6</accession>
<reference evidence="6 7" key="1">
    <citation type="submission" date="2023-10" db="EMBL/GenBank/DDBJ databases">
        <title>Characterization of rhizosphere-enriched actinobacteria from wheat plants lab-grown on chernevaya soil.</title>
        <authorList>
            <person name="Tikhonova E.N."/>
            <person name="Konopkin A."/>
            <person name="Kravchenko I.K."/>
        </authorList>
    </citation>
    <scope>NUCLEOTIDE SEQUENCE [LARGE SCALE GENOMIC DNA]</scope>
    <source>
        <strain evidence="6 7">RR29</strain>
    </source>
</reference>
<evidence type="ECO:0000256" key="1">
    <source>
        <dbReference type="ARBA" id="ARBA00023015"/>
    </source>
</evidence>
<dbReference type="EMBL" id="JAWMAJ010000022">
    <property type="protein sequence ID" value="MDV7216132.1"/>
    <property type="molecule type" value="Genomic_DNA"/>
</dbReference>
<dbReference type="SMART" id="SM00422">
    <property type="entry name" value="HTH_MERR"/>
    <property type="match status" value="1"/>
</dbReference>
<dbReference type="PROSITE" id="PS50937">
    <property type="entry name" value="HTH_MERR_2"/>
    <property type="match status" value="1"/>
</dbReference>